<protein>
    <submittedName>
        <fullName evidence="1">Uncharacterized protein</fullName>
    </submittedName>
</protein>
<dbReference type="InterPro" id="IPR021858">
    <property type="entry name" value="Fun_TF"/>
</dbReference>
<sequence length="516" mass="57556">MAVADLAFIVSAGPRVSDDPAVRKLIRQQAMKNVALTRKSRRPRVDCNTLIVTKKSPTTCLKDDLFPPATKNPEEVHDILSKLSYFGIGDDLSDVFLVGTDPEPCSLMFNPMVSPSPPLLTEYEAARSMHNVDIVDLSMLTCFCISKNIIPMLTADPSLLKTLIGHDRWSYVQYIPGLYRTSKCLATATDCVLSKVRSLLSPSPAARKTATELYSRALRILQQDLQDSVACLGADVLCASLLLCLYELLSSTDGGAAWTQHMNGCVKLIKHRTPDRFQTDFEKALFYAHTGPVVFEALSGSQDCRYGCYLQEGIWSQLYSSISEDSDELTGRSPLAIALKLELFALPGLWLEIDECINNGELLREDVTCILEVRCRQADYKFTSWLQRYKAYCLSKPSYGLTSAEVAERRELQGLALECSVVVKRLISTVCGHRTQRLAQEELQAADALLEMQNGPKPQHAWMLSGSEVAIAQSIISTHGQWIVRQDNESALAARVRRQAQYKAWTRLLGWTTWMD</sequence>
<dbReference type="AlphaFoldDB" id="A0A9P4J4K3"/>
<proteinExistence type="predicted"/>
<evidence type="ECO:0000313" key="2">
    <source>
        <dbReference type="Proteomes" id="UP000799439"/>
    </source>
</evidence>
<organism evidence="1 2">
    <name type="scientific">Myriangium duriaei CBS 260.36</name>
    <dbReference type="NCBI Taxonomy" id="1168546"/>
    <lineage>
        <taxon>Eukaryota</taxon>
        <taxon>Fungi</taxon>
        <taxon>Dikarya</taxon>
        <taxon>Ascomycota</taxon>
        <taxon>Pezizomycotina</taxon>
        <taxon>Dothideomycetes</taxon>
        <taxon>Dothideomycetidae</taxon>
        <taxon>Myriangiales</taxon>
        <taxon>Myriangiaceae</taxon>
        <taxon>Myriangium</taxon>
    </lineage>
</organism>
<accession>A0A9P4J4K3</accession>
<dbReference type="OrthoDB" id="5126878at2759"/>
<dbReference type="Pfam" id="PF11951">
    <property type="entry name" value="Fungal_trans_2"/>
    <property type="match status" value="1"/>
</dbReference>
<comment type="caution">
    <text evidence="1">The sequence shown here is derived from an EMBL/GenBank/DDBJ whole genome shotgun (WGS) entry which is preliminary data.</text>
</comment>
<gene>
    <name evidence="1" type="ORF">K461DRAFT_320595</name>
</gene>
<dbReference type="EMBL" id="ML996084">
    <property type="protein sequence ID" value="KAF2154491.1"/>
    <property type="molecule type" value="Genomic_DNA"/>
</dbReference>
<dbReference type="PANTHER" id="PTHR38111">
    <property type="entry name" value="ZN(2)-C6 FUNGAL-TYPE DOMAIN-CONTAINING PROTEIN-RELATED"/>
    <property type="match status" value="1"/>
</dbReference>
<reference evidence="1" key="1">
    <citation type="journal article" date="2020" name="Stud. Mycol.">
        <title>101 Dothideomycetes genomes: a test case for predicting lifestyles and emergence of pathogens.</title>
        <authorList>
            <person name="Haridas S."/>
            <person name="Albert R."/>
            <person name="Binder M."/>
            <person name="Bloem J."/>
            <person name="Labutti K."/>
            <person name="Salamov A."/>
            <person name="Andreopoulos B."/>
            <person name="Baker S."/>
            <person name="Barry K."/>
            <person name="Bills G."/>
            <person name="Bluhm B."/>
            <person name="Cannon C."/>
            <person name="Castanera R."/>
            <person name="Culley D."/>
            <person name="Daum C."/>
            <person name="Ezra D."/>
            <person name="Gonzalez J."/>
            <person name="Henrissat B."/>
            <person name="Kuo A."/>
            <person name="Liang C."/>
            <person name="Lipzen A."/>
            <person name="Lutzoni F."/>
            <person name="Magnuson J."/>
            <person name="Mondo S."/>
            <person name="Nolan M."/>
            <person name="Ohm R."/>
            <person name="Pangilinan J."/>
            <person name="Park H.-J."/>
            <person name="Ramirez L."/>
            <person name="Alfaro M."/>
            <person name="Sun H."/>
            <person name="Tritt A."/>
            <person name="Yoshinaga Y."/>
            <person name="Zwiers L.-H."/>
            <person name="Turgeon B."/>
            <person name="Goodwin S."/>
            <person name="Spatafora J."/>
            <person name="Crous P."/>
            <person name="Grigoriev I."/>
        </authorList>
    </citation>
    <scope>NUCLEOTIDE SEQUENCE</scope>
    <source>
        <strain evidence="1">CBS 260.36</strain>
    </source>
</reference>
<keyword evidence="2" id="KW-1185">Reference proteome</keyword>
<dbReference type="InterPro" id="IPR053178">
    <property type="entry name" value="Osmoadaptation_assoc"/>
</dbReference>
<dbReference type="Proteomes" id="UP000799439">
    <property type="component" value="Unassembled WGS sequence"/>
</dbReference>
<name>A0A9P4J4K3_9PEZI</name>
<evidence type="ECO:0000313" key="1">
    <source>
        <dbReference type="EMBL" id="KAF2154491.1"/>
    </source>
</evidence>
<dbReference type="PANTHER" id="PTHR38111:SF6">
    <property type="entry name" value="FINGER DOMAIN PROTEIN, PUTATIVE (AFU_ORTHOLOGUE AFUA_8G01940)-RELATED"/>
    <property type="match status" value="1"/>
</dbReference>